<evidence type="ECO:0000313" key="2">
    <source>
        <dbReference type="Proteomes" id="UP001627154"/>
    </source>
</evidence>
<organism evidence="1 2">
    <name type="scientific">Trichogramma kaykai</name>
    <dbReference type="NCBI Taxonomy" id="54128"/>
    <lineage>
        <taxon>Eukaryota</taxon>
        <taxon>Metazoa</taxon>
        <taxon>Ecdysozoa</taxon>
        <taxon>Arthropoda</taxon>
        <taxon>Hexapoda</taxon>
        <taxon>Insecta</taxon>
        <taxon>Pterygota</taxon>
        <taxon>Neoptera</taxon>
        <taxon>Endopterygota</taxon>
        <taxon>Hymenoptera</taxon>
        <taxon>Apocrita</taxon>
        <taxon>Proctotrupomorpha</taxon>
        <taxon>Chalcidoidea</taxon>
        <taxon>Trichogrammatidae</taxon>
        <taxon>Trichogramma</taxon>
    </lineage>
</organism>
<comment type="caution">
    <text evidence="1">The sequence shown here is derived from an EMBL/GenBank/DDBJ whole genome shotgun (WGS) entry which is preliminary data.</text>
</comment>
<sequence>MKCTQFKLGEHKDIEWFTAVTCEDFEPTRVIHNLPEGQGFLIVKDVAGASYFKDGKYLVKIGLDGRPTRLKNARMTTCPDNQEPISTKLFNDDKGHYGLSVACMKTFNGLFTTSQHSSYVQFESKIFGPENSDLMIKMTNNHIRINLVSYVSVSTHES</sequence>
<dbReference type="Proteomes" id="UP001627154">
    <property type="component" value="Unassembled WGS sequence"/>
</dbReference>
<gene>
    <name evidence="1" type="ORF">TKK_019436</name>
</gene>
<name>A0ABD2VWI2_9HYME</name>
<keyword evidence="2" id="KW-1185">Reference proteome</keyword>
<dbReference type="EMBL" id="JBJJXI010000166">
    <property type="protein sequence ID" value="KAL3385049.1"/>
    <property type="molecule type" value="Genomic_DNA"/>
</dbReference>
<protein>
    <submittedName>
        <fullName evidence="1">Uncharacterized protein</fullName>
    </submittedName>
</protein>
<dbReference type="AlphaFoldDB" id="A0ABD2VWI2"/>
<evidence type="ECO:0000313" key="1">
    <source>
        <dbReference type="EMBL" id="KAL3385049.1"/>
    </source>
</evidence>
<reference evidence="1 2" key="1">
    <citation type="journal article" date="2024" name="bioRxiv">
        <title>A reference genome for Trichogramma kaykai: A tiny desert-dwelling parasitoid wasp with competing sex-ratio distorters.</title>
        <authorList>
            <person name="Culotta J."/>
            <person name="Lindsey A.R."/>
        </authorList>
    </citation>
    <scope>NUCLEOTIDE SEQUENCE [LARGE SCALE GENOMIC DNA]</scope>
    <source>
        <strain evidence="1 2">KSX58</strain>
    </source>
</reference>
<proteinExistence type="predicted"/>
<accession>A0ABD2VWI2</accession>